<dbReference type="Gene3D" id="3.80.30.20">
    <property type="entry name" value="tm_1862 like domain"/>
    <property type="match status" value="1"/>
</dbReference>
<dbReference type="SUPFAM" id="SSF102114">
    <property type="entry name" value="Radical SAM enzymes"/>
    <property type="match status" value="1"/>
</dbReference>
<keyword evidence="4" id="KW-0408">Iron</keyword>
<dbReference type="SFLD" id="SFLDG01082">
    <property type="entry name" value="B12-binding_domain_containing"/>
    <property type="match status" value="1"/>
</dbReference>
<keyword evidence="2" id="KW-0949">S-adenosyl-L-methionine</keyword>
<dbReference type="EMBL" id="FNCE01000020">
    <property type="protein sequence ID" value="SDG54035.1"/>
    <property type="molecule type" value="Genomic_DNA"/>
</dbReference>
<dbReference type="AlphaFoldDB" id="A0A1G7V2C3"/>
<dbReference type="GO" id="GO:0046872">
    <property type="term" value="F:metal ion binding"/>
    <property type="evidence" value="ECO:0007669"/>
    <property type="project" value="UniProtKB-KW"/>
</dbReference>
<gene>
    <name evidence="7" type="ORF">SAMN05216241_1202</name>
</gene>
<dbReference type="InterPro" id="IPR058240">
    <property type="entry name" value="rSAM_sf"/>
</dbReference>
<dbReference type="NCBIfam" id="NF040546">
    <property type="entry name" value="rSAM_CUAEP"/>
    <property type="match status" value="1"/>
</dbReference>
<keyword evidence="3" id="KW-0479">Metal-binding</keyword>
<dbReference type="InterPro" id="IPR051198">
    <property type="entry name" value="BchE-like"/>
</dbReference>
<evidence type="ECO:0000259" key="6">
    <source>
        <dbReference type="PROSITE" id="PS51918"/>
    </source>
</evidence>
<evidence type="ECO:0000256" key="3">
    <source>
        <dbReference type="ARBA" id="ARBA00022723"/>
    </source>
</evidence>
<evidence type="ECO:0000256" key="2">
    <source>
        <dbReference type="ARBA" id="ARBA00022691"/>
    </source>
</evidence>
<reference evidence="7 8" key="1">
    <citation type="submission" date="2016-10" db="EMBL/GenBank/DDBJ databases">
        <authorList>
            <person name="de Groot N.N."/>
        </authorList>
    </citation>
    <scope>NUCLEOTIDE SEQUENCE [LARGE SCALE GENOMIC DNA]</scope>
    <source>
        <strain evidence="7 8">DSM 25584</strain>
    </source>
</reference>
<sequence>MRVCLISTYELGHQPFALASPARWLADEGADVTCTDLAVECLDEAALAEAGLIAIHLSMHTATRIAAAAVPKIRAINPDAHLCFYGLYAPVNDAYLRETLGGQSVLGGEVEGELVRLYRHLAHGEPWDGGDGVALIKHRFKVPRREGLPSLDNYATLDPGDGSQVTVGYTEASRGCKHLCRHCPVVPVYNGRFFIVSREVVLEDCRRQIADGARHITFGDPDFFNGPGHALKLVEAFHGEFPEVTYDATIKVEHLHQHADKLARLRATGCLFVTTAVESVNDEVLAKLDKGHTRADFIAAVRAADAAGLTLSPTFIPFHPWATPEGYLDLLQLLAELDLIENVAPIQLSIRLLIPQGSRILELDDIHRYLDGFDAEKLSYRWSAGDPRADALQAEVRDAVQQGEREGAGRRAVFQRIWELAHAACGRTAPPLPVSHHTGGVPAMSEPWYCCAEPTEEQLAQV</sequence>
<protein>
    <submittedName>
        <fullName evidence="7">Radical SAM superfamily enzyme YgiQ, UPF0313 family</fullName>
    </submittedName>
</protein>
<dbReference type="InterPro" id="IPR006638">
    <property type="entry name" value="Elp3/MiaA/NifB-like_rSAM"/>
</dbReference>
<keyword evidence="8" id="KW-1185">Reference proteome</keyword>
<dbReference type="GO" id="GO:0051536">
    <property type="term" value="F:iron-sulfur cluster binding"/>
    <property type="evidence" value="ECO:0007669"/>
    <property type="project" value="UniProtKB-KW"/>
</dbReference>
<keyword evidence="5" id="KW-0411">Iron-sulfur</keyword>
<evidence type="ECO:0000313" key="7">
    <source>
        <dbReference type="EMBL" id="SDG54035.1"/>
    </source>
</evidence>
<dbReference type="GO" id="GO:0003824">
    <property type="term" value="F:catalytic activity"/>
    <property type="evidence" value="ECO:0007669"/>
    <property type="project" value="InterPro"/>
</dbReference>
<name>A0A1G7V2C3_9PROT</name>
<organism evidence="7 8">
    <name type="scientific">Limimonas halophila</name>
    <dbReference type="NCBI Taxonomy" id="1082479"/>
    <lineage>
        <taxon>Bacteria</taxon>
        <taxon>Pseudomonadati</taxon>
        <taxon>Pseudomonadota</taxon>
        <taxon>Alphaproteobacteria</taxon>
        <taxon>Rhodospirillales</taxon>
        <taxon>Rhodovibrionaceae</taxon>
        <taxon>Limimonas</taxon>
    </lineage>
</organism>
<dbReference type="Pfam" id="PF04055">
    <property type="entry name" value="Radical_SAM"/>
    <property type="match status" value="1"/>
</dbReference>
<dbReference type="PANTHER" id="PTHR43409:SF7">
    <property type="entry name" value="BLL1977 PROTEIN"/>
    <property type="match status" value="1"/>
</dbReference>
<dbReference type="InterPro" id="IPR007197">
    <property type="entry name" value="rSAM"/>
</dbReference>
<dbReference type="STRING" id="1082479.SAMN05216241_1202"/>
<dbReference type="OrthoDB" id="9801424at2"/>
<dbReference type="GO" id="GO:0005829">
    <property type="term" value="C:cytosol"/>
    <property type="evidence" value="ECO:0007669"/>
    <property type="project" value="TreeGrafter"/>
</dbReference>
<dbReference type="RefSeq" id="WP_090022456.1">
    <property type="nucleotide sequence ID" value="NZ_FNCE01000020.1"/>
</dbReference>
<evidence type="ECO:0000313" key="8">
    <source>
        <dbReference type="Proteomes" id="UP000199415"/>
    </source>
</evidence>
<feature type="domain" description="Radical SAM core" evidence="6">
    <location>
        <begin position="162"/>
        <end position="374"/>
    </location>
</feature>
<dbReference type="SMART" id="SM00729">
    <property type="entry name" value="Elp3"/>
    <property type="match status" value="1"/>
</dbReference>
<dbReference type="PANTHER" id="PTHR43409">
    <property type="entry name" value="ANAEROBIC MAGNESIUM-PROTOPORPHYRIN IX MONOMETHYL ESTER CYCLASE-RELATED"/>
    <property type="match status" value="1"/>
</dbReference>
<evidence type="ECO:0000256" key="4">
    <source>
        <dbReference type="ARBA" id="ARBA00023004"/>
    </source>
</evidence>
<dbReference type="CDD" id="cd01335">
    <property type="entry name" value="Radical_SAM"/>
    <property type="match status" value="1"/>
</dbReference>
<dbReference type="PROSITE" id="PS51918">
    <property type="entry name" value="RADICAL_SAM"/>
    <property type="match status" value="1"/>
</dbReference>
<comment type="cofactor">
    <cofactor evidence="1">
        <name>[4Fe-4S] cluster</name>
        <dbReference type="ChEBI" id="CHEBI:49883"/>
    </cofactor>
</comment>
<accession>A0A1G7V2C3</accession>
<dbReference type="Proteomes" id="UP000199415">
    <property type="component" value="Unassembled WGS sequence"/>
</dbReference>
<dbReference type="InterPro" id="IPR054699">
    <property type="entry name" value="rSAM_CUAEP"/>
</dbReference>
<evidence type="ECO:0000256" key="1">
    <source>
        <dbReference type="ARBA" id="ARBA00001966"/>
    </source>
</evidence>
<proteinExistence type="predicted"/>
<dbReference type="InterPro" id="IPR023404">
    <property type="entry name" value="rSAM_horseshoe"/>
</dbReference>
<evidence type="ECO:0000256" key="5">
    <source>
        <dbReference type="ARBA" id="ARBA00023014"/>
    </source>
</evidence>
<dbReference type="SFLD" id="SFLDS00029">
    <property type="entry name" value="Radical_SAM"/>
    <property type="match status" value="1"/>
</dbReference>